<reference evidence="3 4" key="1">
    <citation type="journal article" date="2023" name="Proc. Natl. Acad. Sci. U.S.A.">
        <title>A global phylogenomic analysis of the shiitake genus Lentinula.</title>
        <authorList>
            <person name="Sierra-Patev S."/>
            <person name="Min B."/>
            <person name="Naranjo-Ortiz M."/>
            <person name="Looney B."/>
            <person name="Konkel Z."/>
            <person name="Slot J.C."/>
            <person name="Sakamoto Y."/>
            <person name="Steenwyk J.L."/>
            <person name="Rokas A."/>
            <person name="Carro J."/>
            <person name="Camarero S."/>
            <person name="Ferreira P."/>
            <person name="Molpeceres G."/>
            <person name="Ruiz-Duenas F.J."/>
            <person name="Serrano A."/>
            <person name="Henrissat B."/>
            <person name="Drula E."/>
            <person name="Hughes K.W."/>
            <person name="Mata J.L."/>
            <person name="Ishikawa N.K."/>
            <person name="Vargas-Isla R."/>
            <person name="Ushijima S."/>
            <person name="Smith C.A."/>
            <person name="Donoghue J."/>
            <person name="Ahrendt S."/>
            <person name="Andreopoulos W."/>
            <person name="He G."/>
            <person name="LaButti K."/>
            <person name="Lipzen A."/>
            <person name="Ng V."/>
            <person name="Riley R."/>
            <person name="Sandor L."/>
            <person name="Barry K."/>
            <person name="Martinez A.T."/>
            <person name="Xiao Y."/>
            <person name="Gibbons J.G."/>
            <person name="Terashima K."/>
            <person name="Grigoriev I.V."/>
            <person name="Hibbett D."/>
        </authorList>
    </citation>
    <scope>NUCLEOTIDE SEQUENCE [LARGE SCALE GENOMIC DNA]</scope>
    <source>
        <strain evidence="3 4">TFB7810</strain>
    </source>
</reference>
<dbReference type="AlphaFoldDB" id="A0A9W8TXH2"/>
<accession>A0A9W8TXH2</accession>
<evidence type="ECO:0000256" key="1">
    <source>
        <dbReference type="SAM" id="MobiDB-lite"/>
    </source>
</evidence>
<gene>
    <name evidence="3" type="ORF">DFH05DRAFT_1494806</name>
</gene>
<comment type="caution">
    <text evidence="3">The sequence shown here is derived from an EMBL/GenBank/DDBJ whole genome shotgun (WGS) entry which is preliminary data.</text>
</comment>
<organism evidence="3 4">
    <name type="scientific">Lentinula detonsa</name>
    <dbReference type="NCBI Taxonomy" id="2804962"/>
    <lineage>
        <taxon>Eukaryota</taxon>
        <taxon>Fungi</taxon>
        <taxon>Dikarya</taxon>
        <taxon>Basidiomycota</taxon>
        <taxon>Agaricomycotina</taxon>
        <taxon>Agaricomycetes</taxon>
        <taxon>Agaricomycetidae</taxon>
        <taxon>Agaricales</taxon>
        <taxon>Marasmiineae</taxon>
        <taxon>Omphalotaceae</taxon>
        <taxon>Lentinula</taxon>
    </lineage>
</organism>
<dbReference type="Proteomes" id="UP001142393">
    <property type="component" value="Unassembled WGS sequence"/>
</dbReference>
<protein>
    <submittedName>
        <fullName evidence="3">Uncharacterized protein</fullName>
    </submittedName>
</protein>
<dbReference type="EMBL" id="JANVFU010000007">
    <property type="protein sequence ID" value="KAJ3744356.1"/>
    <property type="molecule type" value="Genomic_DNA"/>
</dbReference>
<feature type="chain" id="PRO_5040816155" evidence="2">
    <location>
        <begin position="19"/>
        <end position="201"/>
    </location>
</feature>
<keyword evidence="2" id="KW-0732">Signal</keyword>
<name>A0A9W8TXH2_9AGAR</name>
<evidence type="ECO:0000256" key="2">
    <source>
        <dbReference type="SAM" id="SignalP"/>
    </source>
</evidence>
<evidence type="ECO:0000313" key="4">
    <source>
        <dbReference type="Proteomes" id="UP001142393"/>
    </source>
</evidence>
<sequence length="201" mass="22762">MLFGISYVLLSLIAVIHAIPVDSGITYSSGQTAPPHPPHAVSLSDPRHPQPQPQPLPQDEINVLFVYPERTGTGCPVRIIKQVINLILAEYRQHLNVNKPFRFSLLNRYDGNIKNNLHDFIFWGEGMSGDCQTRENPCRVQYVALWQLLREPRPTTRLLTISNHMTNDVLDLTYALRDKLKGSVHPVSDEILAPLWPDTVL</sequence>
<keyword evidence="4" id="KW-1185">Reference proteome</keyword>
<feature type="signal peptide" evidence="2">
    <location>
        <begin position="1"/>
        <end position="18"/>
    </location>
</feature>
<proteinExistence type="predicted"/>
<feature type="region of interest" description="Disordered" evidence="1">
    <location>
        <begin position="29"/>
        <end position="55"/>
    </location>
</feature>
<evidence type="ECO:0000313" key="3">
    <source>
        <dbReference type="EMBL" id="KAJ3744356.1"/>
    </source>
</evidence>